<dbReference type="PANTHER" id="PTHR33107">
    <property type="entry name" value="KUNITZ TRYPSIN INHIBITOR 2"/>
    <property type="match status" value="1"/>
</dbReference>
<comment type="caution">
    <text evidence="4">The sequence shown here is derived from an EMBL/GenBank/DDBJ whole genome shotgun (WGS) entry which is preliminary data.</text>
</comment>
<feature type="chain" id="PRO_5043441825" evidence="3">
    <location>
        <begin position="25"/>
        <end position="219"/>
    </location>
</feature>
<keyword evidence="2" id="KW-1015">Disulfide bond</keyword>
<dbReference type="PRINTS" id="PR00291">
    <property type="entry name" value="KUNITZINHBTR"/>
</dbReference>
<dbReference type="Pfam" id="PF00197">
    <property type="entry name" value="Kunitz_legume"/>
    <property type="match status" value="1"/>
</dbReference>
<dbReference type="EMBL" id="JACGWM010000004">
    <property type="protein sequence ID" value="KAL0375862.1"/>
    <property type="molecule type" value="Genomic_DNA"/>
</dbReference>
<evidence type="ECO:0000313" key="4">
    <source>
        <dbReference type="EMBL" id="KAL0375862.1"/>
    </source>
</evidence>
<dbReference type="InterPro" id="IPR002160">
    <property type="entry name" value="Prot_inh_Kunz-lg"/>
</dbReference>
<keyword evidence="3" id="KW-0732">Signal</keyword>
<dbReference type="Gene3D" id="2.80.10.50">
    <property type="match status" value="1"/>
</dbReference>
<dbReference type="PROSITE" id="PS00283">
    <property type="entry name" value="SOYBEAN_KUNITZ"/>
    <property type="match status" value="1"/>
</dbReference>
<dbReference type="PANTHER" id="PTHR33107:SF81">
    <property type="entry name" value="TRYPSIN INHIBITOR A"/>
    <property type="match status" value="1"/>
</dbReference>
<evidence type="ECO:0000256" key="1">
    <source>
        <dbReference type="ARBA" id="ARBA00005440"/>
    </source>
</evidence>
<evidence type="ECO:0000256" key="3">
    <source>
        <dbReference type="SAM" id="SignalP"/>
    </source>
</evidence>
<dbReference type="SMART" id="SM00452">
    <property type="entry name" value="STI"/>
    <property type="match status" value="1"/>
</dbReference>
<dbReference type="SUPFAM" id="SSF50386">
    <property type="entry name" value="STI-like"/>
    <property type="match status" value="1"/>
</dbReference>
<reference evidence="4" key="1">
    <citation type="submission" date="2020-06" db="EMBL/GenBank/DDBJ databases">
        <authorList>
            <person name="Li T."/>
            <person name="Hu X."/>
            <person name="Zhang T."/>
            <person name="Song X."/>
            <person name="Zhang H."/>
            <person name="Dai N."/>
            <person name="Sheng W."/>
            <person name="Hou X."/>
            <person name="Wei L."/>
        </authorList>
    </citation>
    <scope>NUCLEOTIDE SEQUENCE</scope>
    <source>
        <strain evidence="4">KEN8</strain>
        <tissue evidence="4">Leaf</tissue>
    </source>
</reference>
<dbReference type="GO" id="GO:0004866">
    <property type="term" value="F:endopeptidase inhibitor activity"/>
    <property type="evidence" value="ECO:0007669"/>
    <property type="project" value="InterPro"/>
</dbReference>
<name>A0AAW2R6U9_9LAMI</name>
<reference evidence="4" key="2">
    <citation type="journal article" date="2024" name="Plant">
        <title>Genomic evolution and insights into agronomic trait innovations of Sesamum species.</title>
        <authorList>
            <person name="Miao H."/>
            <person name="Wang L."/>
            <person name="Qu L."/>
            <person name="Liu H."/>
            <person name="Sun Y."/>
            <person name="Le M."/>
            <person name="Wang Q."/>
            <person name="Wei S."/>
            <person name="Zheng Y."/>
            <person name="Lin W."/>
            <person name="Duan Y."/>
            <person name="Cao H."/>
            <person name="Xiong S."/>
            <person name="Wang X."/>
            <person name="Wei L."/>
            <person name="Li C."/>
            <person name="Ma Q."/>
            <person name="Ju M."/>
            <person name="Zhao R."/>
            <person name="Li G."/>
            <person name="Mu C."/>
            <person name="Tian Q."/>
            <person name="Mei H."/>
            <person name="Zhang T."/>
            <person name="Gao T."/>
            <person name="Zhang H."/>
        </authorList>
    </citation>
    <scope>NUCLEOTIDE SEQUENCE</scope>
    <source>
        <strain evidence="4">KEN8</strain>
    </source>
</reference>
<protein>
    <submittedName>
        <fullName evidence="4">Uncharacterized protein</fullName>
    </submittedName>
</protein>
<evidence type="ECO:0000256" key="2">
    <source>
        <dbReference type="ARBA" id="ARBA00023157"/>
    </source>
</evidence>
<dbReference type="InterPro" id="IPR011065">
    <property type="entry name" value="Kunitz_inhibitor_STI-like_sf"/>
</dbReference>
<gene>
    <name evidence="4" type="ORF">Scaly_0703800</name>
</gene>
<sequence length="219" mass="24007">MDTKRNSLIAIFLLNFSSIAFTNQQPTNTSVLDLDGNLLQTNTKYYILPLDGGGGDGGGLALSVRDPRDPCPPNVVQENEEGSAGLSLKFFPLDREQPQATSVSMSSDMNIAFMAATTCVQRTVWRIGVADWTTGRRYVRTGGVLGRPGAETVREWFKIEKYGKGYKIGYCPSVCSECRVECGEVGVFVEDGRRWLGLGGQPLVIAFKKVVIKPLEVKF</sequence>
<feature type="signal peptide" evidence="3">
    <location>
        <begin position="1"/>
        <end position="24"/>
    </location>
</feature>
<organism evidence="4">
    <name type="scientific">Sesamum calycinum</name>
    <dbReference type="NCBI Taxonomy" id="2727403"/>
    <lineage>
        <taxon>Eukaryota</taxon>
        <taxon>Viridiplantae</taxon>
        <taxon>Streptophyta</taxon>
        <taxon>Embryophyta</taxon>
        <taxon>Tracheophyta</taxon>
        <taxon>Spermatophyta</taxon>
        <taxon>Magnoliopsida</taxon>
        <taxon>eudicotyledons</taxon>
        <taxon>Gunneridae</taxon>
        <taxon>Pentapetalae</taxon>
        <taxon>asterids</taxon>
        <taxon>lamiids</taxon>
        <taxon>Lamiales</taxon>
        <taxon>Pedaliaceae</taxon>
        <taxon>Sesamum</taxon>
    </lineage>
</organism>
<proteinExistence type="inferred from homology"/>
<comment type="similarity">
    <text evidence="1">Belongs to the protease inhibitor I3 (leguminous Kunitz-type inhibitor) family.</text>
</comment>
<dbReference type="AlphaFoldDB" id="A0AAW2R6U9"/>
<accession>A0AAW2R6U9</accession>